<keyword evidence="2" id="KW-1185">Reference proteome</keyword>
<sequence length="79" mass="9138">MLSARRRQREAGCSELEDRKLVGFIEEFRKYSRKASSGHNNLKAVTTCEAGEVMSVYSFMSDSTFYPTRTRFSQEGKTW</sequence>
<comment type="caution">
    <text evidence="1">The sequence shown here is derived from an EMBL/GenBank/DDBJ whole genome shotgun (WGS) entry which is preliminary data.</text>
</comment>
<gene>
    <name evidence="1" type="ORF">GBF38_001340</name>
</gene>
<evidence type="ECO:0000313" key="1">
    <source>
        <dbReference type="EMBL" id="KAG8005498.1"/>
    </source>
</evidence>
<evidence type="ECO:0000313" key="2">
    <source>
        <dbReference type="Proteomes" id="UP000805704"/>
    </source>
</evidence>
<dbReference type="EMBL" id="CM024810">
    <property type="protein sequence ID" value="KAG8005498.1"/>
    <property type="molecule type" value="Genomic_DNA"/>
</dbReference>
<protein>
    <submittedName>
        <fullName evidence="1">Uncharacterized protein</fullName>
    </submittedName>
</protein>
<reference evidence="1" key="1">
    <citation type="submission" date="2020-04" db="EMBL/GenBank/DDBJ databases">
        <title>A chromosome-scale assembly and high-density genetic map of the yellow drum (Nibea albiflora) genome.</title>
        <authorList>
            <person name="Xu D."/>
            <person name="Zhang W."/>
            <person name="Chen R."/>
            <person name="Tan P."/>
            <person name="Wang L."/>
            <person name="Song H."/>
            <person name="Tian L."/>
            <person name="Zhu Q."/>
            <person name="Wang B."/>
        </authorList>
    </citation>
    <scope>NUCLEOTIDE SEQUENCE</scope>
    <source>
        <strain evidence="1">ZJHYS-2018</strain>
    </source>
</reference>
<organism evidence="1 2">
    <name type="scientific">Nibea albiflora</name>
    <name type="common">Yellow drum</name>
    <name type="synonym">Corvina albiflora</name>
    <dbReference type="NCBI Taxonomy" id="240163"/>
    <lineage>
        <taxon>Eukaryota</taxon>
        <taxon>Metazoa</taxon>
        <taxon>Chordata</taxon>
        <taxon>Craniata</taxon>
        <taxon>Vertebrata</taxon>
        <taxon>Euteleostomi</taxon>
        <taxon>Actinopterygii</taxon>
        <taxon>Neopterygii</taxon>
        <taxon>Teleostei</taxon>
        <taxon>Neoteleostei</taxon>
        <taxon>Acanthomorphata</taxon>
        <taxon>Eupercaria</taxon>
        <taxon>Sciaenidae</taxon>
        <taxon>Nibea</taxon>
    </lineage>
</organism>
<accession>A0ACB7ETG0</accession>
<proteinExistence type="predicted"/>
<name>A0ACB7ETG0_NIBAL</name>
<dbReference type="Proteomes" id="UP000805704">
    <property type="component" value="Chromosome 22"/>
</dbReference>